<evidence type="ECO:0000256" key="1">
    <source>
        <dbReference type="SAM" id="MobiDB-lite"/>
    </source>
</evidence>
<dbReference type="EMBL" id="KN846974">
    <property type="protein sequence ID" value="KIW77445.1"/>
    <property type="molecule type" value="Genomic_DNA"/>
</dbReference>
<keyword evidence="4" id="KW-1185">Reference proteome</keyword>
<accession>A0A0D2GFT8</accession>
<reference evidence="3 4" key="1">
    <citation type="submission" date="2015-01" db="EMBL/GenBank/DDBJ databases">
        <title>The Genome Sequence of Fonsecaea pedrosoi CBS 271.37.</title>
        <authorList>
            <consortium name="The Broad Institute Genomics Platform"/>
            <person name="Cuomo C."/>
            <person name="de Hoog S."/>
            <person name="Gorbushina A."/>
            <person name="Stielow B."/>
            <person name="Teixiera M."/>
            <person name="Abouelleil A."/>
            <person name="Chapman S.B."/>
            <person name="Priest M."/>
            <person name="Young S.K."/>
            <person name="Wortman J."/>
            <person name="Nusbaum C."/>
            <person name="Birren B."/>
        </authorList>
    </citation>
    <scope>NUCLEOTIDE SEQUENCE [LARGE SCALE GENOMIC DNA]</scope>
    <source>
        <strain evidence="3 4">CBS 271.37</strain>
    </source>
</reference>
<dbReference type="OrthoDB" id="4154852at2759"/>
<sequence>MCVEDMLSHTVVNKVKVHFNELTEWRVRTRLIPFFHRRLQSGKRGPEQLLDPHTLENDDKHLVLVLLVLPISHWAETQRWPRRYLNDSGGTTYLSAKKTSLRPKESDREVLLEAWGSYTEEPELDITNEDKALSVWAVDREANDPQARVIQDIARVLVPSAETLATFGAQHLDRLVESVDEGRNNSMPVTKPRPQPDYSAGFKRSAFTETQLQKLQPFLGDLADTCFFTGTWYMYFRSSPSKSKCTYHDARRSKGVVELFRLVKREIELRRKILAFSISHDDRSIRIYGHYLIIEGTSTTFYRHLIRAFNFTELHGKEKWTAYKFTKSVYDTWMPTHFQSLYSVIDVIPSDLSLDIFEGSDLQFPSSSGLPQDSESHHPLESAATDGNVVSLLEPENDTSGSPLAKPTSQLQS</sequence>
<dbReference type="AlphaFoldDB" id="A0A0D2GFT8"/>
<name>A0A0D2GFT8_9EURO</name>
<evidence type="ECO:0000259" key="2">
    <source>
        <dbReference type="Pfam" id="PF25545"/>
    </source>
</evidence>
<dbReference type="RefSeq" id="XP_013281253.1">
    <property type="nucleotide sequence ID" value="XM_013425799.1"/>
</dbReference>
<feature type="domain" description="DUF7924" evidence="2">
    <location>
        <begin position="139"/>
        <end position="345"/>
    </location>
</feature>
<evidence type="ECO:0000313" key="3">
    <source>
        <dbReference type="EMBL" id="KIW77445.1"/>
    </source>
</evidence>
<feature type="compositionally biased region" description="Polar residues" evidence="1">
    <location>
        <begin position="398"/>
        <end position="413"/>
    </location>
</feature>
<dbReference type="Pfam" id="PF25545">
    <property type="entry name" value="DUF7924"/>
    <property type="match status" value="1"/>
</dbReference>
<dbReference type="PANTHER" id="PTHR42470:SF2">
    <property type="match status" value="1"/>
</dbReference>
<feature type="region of interest" description="Disordered" evidence="1">
    <location>
        <begin position="365"/>
        <end position="413"/>
    </location>
</feature>
<organism evidence="3 4">
    <name type="scientific">Fonsecaea pedrosoi CBS 271.37</name>
    <dbReference type="NCBI Taxonomy" id="1442368"/>
    <lineage>
        <taxon>Eukaryota</taxon>
        <taxon>Fungi</taxon>
        <taxon>Dikarya</taxon>
        <taxon>Ascomycota</taxon>
        <taxon>Pezizomycotina</taxon>
        <taxon>Eurotiomycetes</taxon>
        <taxon>Chaetothyriomycetidae</taxon>
        <taxon>Chaetothyriales</taxon>
        <taxon>Herpotrichiellaceae</taxon>
        <taxon>Fonsecaea</taxon>
    </lineage>
</organism>
<gene>
    <name evidence="3" type="ORF">Z517_09891</name>
</gene>
<dbReference type="PANTHER" id="PTHR42470">
    <property type="entry name" value="VAST DOMAIN-CONTAINING PROTEIN"/>
    <property type="match status" value="1"/>
</dbReference>
<dbReference type="STRING" id="1442368.A0A0D2GFT8"/>
<evidence type="ECO:0000313" key="4">
    <source>
        <dbReference type="Proteomes" id="UP000053029"/>
    </source>
</evidence>
<dbReference type="HOGENOM" id="CLU_665703_0_0_1"/>
<dbReference type="InterPro" id="IPR057684">
    <property type="entry name" value="DUF7924"/>
</dbReference>
<protein>
    <recommendedName>
        <fullName evidence="2">DUF7924 domain-containing protein</fullName>
    </recommendedName>
</protein>
<proteinExistence type="predicted"/>
<dbReference type="Proteomes" id="UP000053029">
    <property type="component" value="Unassembled WGS sequence"/>
</dbReference>
<dbReference type="GeneID" id="25309381"/>
<dbReference type="VEuPathDB" id="FungiDB:Z517_09891"/>